<protein>
    <submittedName>
        <fullName evidence="1">Uncharacterized protein</fullName>
    </submittedName>
</protein>
<comment type="caution">
    <text evidence="1">The sequence shown here is derived from an EMBL/GenBank/DDBJ whole genome shotgun (WGS) entry which is preliminary data.</text>
</comment>
<evidence type="ECO:0000313" key="1">
    <source>
        <dbReference type="EMBL" id="TSC92744.1"/>
    </source>
</evidence>
<organism evidence="1 2">
    <name type="scientific">Candidatus Berkelbacteria bacterium Licking1014_85</name>
    <dbReference type="NCBI Taxonomy" id="2017148"/>
    <lineage>
        <taxon>Bacteria</taxon>
        <taxon>Candidatus Berkelbacteria</taxon>
    </lineage>
</organism>
<dbReference type="AlphaFoldDB" id="A0A554LIR1"/>
<proteinExistence type="predicted"/>
<name>A0A554LIR1_9BACT</name>
<sequence>MKFKFYLYLLIIGILTFRGSVFAIGSSSYQIPQFQLPNFGGSSSSSNYKLESASGPMVGVSSSSSYGLDMGFPSVTGGTISISLDSNSVNIGQLTPGTPISGQTSATVATDALAGYNLAIEKNQLITHTDLSTTVADVSATIASPAPWSGTGFGFTVSSGTSLEAKWGSGSNYALIPTQTATTAHSVVQAITAPDATVVSYKLDTSVAQKSGSYSTLVSFVATALP</sequence>
<reference evidence="1 2" key="1">
    <citation type="submission" date="2017-07" db="EMBL/GenBank/DDBJ databases">
        <title>Mechanisms for carbon and nitrogen cycling indicate functional differentiation within the Candidate Phyla Radiation.</title>
        <authorList>
            <person name="Danczak R.E."/>
            <person name="Johnston M.D."/>
            <person name="Kenah C."/>
            <person name="Slattery M."/>
            <person name="Wrighton K.C."/>
            <person name="Wilkins M.J."/>
        </authorList>
    </citation>
    <scope>NUCLEOTIDE SEQUENCE [LARGE SCALE GENOMIC DNA]</scope>
    <source>
        <strain evidence="1">Licking1014_85</strain>
    </source>
</reference>
<dbReference type="EMBL" id="VMGI01000046">
    <property type="protein sequence ID" value="TSC92744.1"/>
    <property type="molecule type" value="Genomic_DNA"/>
</dbReference>
<evidence type="ECO:0000313" key="2">
    <source>
        <dbReference type="Proteomes" id="UP000315589"/>
    </source>
</evidence>
<dbReference type="Proteomes" id="UP000315589">
    <property type="component" value="Unassembled WGS sequence"/>
</dbReference>
<accession>A0A554LIR1</accession>
<gene>
    <name evidence="1" type="ORF">CEN91_373</name>
</gene>